<organism evidence="2 3">
    <name type="scientific">Amycolatopsis pretoriensis</name>
    <dbReference type="NCBI Taxonomy" id="218821"/>
    <lineage>
        <taxon>Bacteria</taxon>
        <taxon>Bacillati</taxon>
        <taxon>Actinomycetota</taxon>
        <taxon>Actinomycetes</taxon>
        <taxon>Pseudonocardiales</taxon>
        <taxon>Pseudonocardiaceae</taxon>
        <taxon>Amycolatopsis</taxon>
    </lineage>
</organism>
<sequence>MRSMRFTRRRGGVVTAVLMALLTLMLTAPAASAAVRSWSPDPFPFPTNWHCADQSRRVYSCLINSNDGIEQVYKAVLVVDNYTAVGYQMTAPVANIWSTPSPAQQIQGDSCYASALSAGYSAACYGTAVKRSTVCATRPNAATITANVAVSFGGTRTTVVSPALAVNC</sequence>
<name>A0A1H5R354_9PSEU</name>
<protein>
    <recommendedName>
        <fullName evidence="4">Secreted protein</fullName>
    </recommendedName>
</protein>
<gene>
    <name evidence="2" type="ORF">SAMN05421837_10631</name>
</gene>
<evidence type="ECO:0000256" key="1">
    <source>
        <dbReference type="SAM" id="SignalP"/>
    </source>
</evidence>
<feature type="chain" id="PRO_5011541984" description="Secreted protein" evidence="1">
    <location>
        <begin position="34"/>
        <end position="168"/>
    </location>
</feature>
<evidence type="ECO:0008006" key="4">
    <source>
        <dbReference type="Google" id="ProtNLM"/>
    </source>
</evidence>
<dbReference type="AlphaFoldDB" id="A0A1H5R354"/>
<feature type="signal peptide" evidence="1">
    <location>
        <begin position="1"/>
        <end position="33"/>
    </location>
</feature>
<evidence type="ECO:0000313" key="2">
    <source>
        <dbReference type="EMBL" id="SEF31998.1"/>
    </source>
</evidence>
<dbReference type="Proteomes" id="UP000198878">
    <property type="component" value="Unassembled WGS sequence"/>
</dbReference>
<reference evidence="3" key="1">
    <citation type="submission" date="2016-10" db="EMBL/GenBank/DDBJ databases">
        <authorList>
            <person name="Varghese N."/>
            <person name="Submissions S."/>
        </authorList>
    </citation>
    <scope>NUCLEOTIDE SEQUENCE [LARGE SCALE GENOMIC DNA]</scope>
    <source>
        <strain evidence="3">DSM 44654</strain>
    </source>
</reference>
<accession>A0A1H5R354</accession>
<dbReference type="EMBL" id="FNUJ01000006">
    <property type="protein sequence ID" value="SEF31998.1"/>
    <property type="molecule type" value="Genomic_DNA"/>
</dbReference>
<keyword evidence="1" id="KW-0732">Signal</keyword>
<evidence type="ECO:0000313" key="3">
    <source>
        <dbReference type="Proteomes" id="UP000198878"/>
    </source>
</evidence>
<keyword evidence="3" id="KW-1185">Reference proteome</keyword>
<proteinExistence type="predicted"/>